<evidence type="ECO:0000313" key="2">
    <source>
        <dbReference type="Proteomes" id="UP000032180"/>
    </source>
</evidence>
<sequence>MARDWPLEPGSVLPRSAVRDATAHGLMNNHAVFRDYQSRRLSSLQERPWPSYKYTDPNDAPRTHIGSRFDWSENELCILIRHTLDVNEEMLTLLPPA</sequence>
<dbReference type="AlphaFoldDB" id="A0A0D9XYI1"/>
<keyword evidence="2" id="KW-1185">Reference proteome</keyword>
<dbReference type="Proteomes" id="UP000032180">
    <property type="component" value="Chromosome 12"/>
</dbReference>
<proteinExistence type="predicted"/>
<evidence type="ECO:0000313" key="1">
    <source>
        <dbReference type="EnsemblPlants" id="LPERR12G07520.1"/>
    </source>
</evidence>
<name>A0A0D9XYI1_9ORYZ</name>
<organism evidence="1 2">
    <name type="scientific">Leersia perrieri</name>
    <dbReference type="NCBI Taxonomy" id="77586"/>
    <lineage>
        <taxon>Eukaryota</taxon>
        <taxon>Viridiplantae</taxon>
        <taxon>Streptophyta</taxon>
        <taxon>Embryophyta</taxon>
        <taxon>Tracheophyta</taxon>
        <taxon>Spermatophyta</taxon>
        <taxon>Magnoliopsida</taxon>
        <taxon>Liliopsida</taxon>
        <taxon>Poales</taxon>
        <taxon>Poaceae</taxon>
        <taxon>BOP clade</taxon>
        <taxon>Oryzoideae</taxon>
        <taxon>Oryzeae</taxon>
        <taxon>Oryzinae</taxon>
        <taxon>Leersia</taxon>
    </lineage>
</organism>
<accession>A0A0D9XYI1</accession>
<reference evidence="2" key="2">
    <citation type="submission" date="2013-12" db="EMBL/GenBank/DDBJ databases">
        <authorList>
            <person name="Yu Y."/>
            <person name="Lee S."/>
            <person name="de Baynast K."/>
            <person name="Wissotski M."/>
            <person name="Liu L."/>
            <person name="Talag J."/>
            <person name="Goicoechea J."/>
            <person name="Angelova A."/>
            <person name="Jetty R."/>
            <person name="Kudrna D."/>
            <person name="Golser W."/>
            <person name="Rivera L."/>
            <person name="Zhang J."/>
            <person name="Wing R."/>
        </authorList>
    </citation>
    <scope>NUCLEOTIDE SEQUENCE</scope>
</reference>
<protein>
    <submittedName>
        <fullName evidence="1">Uncharacterized protein</fullName>
    </submittedName>
</protein>
<dbReference type="Gramene" id="LPERR12G07520.1">
    <property type="protein sequence ID" value="LPERR12G07520.1"/>
    <property type="gene ID" value="LPERR12G07520"/>
</dbReference>
<reference evidence="1" key="3">
    <citation type="submission" date="2015-04" db="UniProtKB">
        <authorList>
            <consortium name="EnsemblPlants"/>
        </authorList>
    </citation>
    <scope>IDENTIFICATION</scope>
</reference>
<dbReference type="EnsemblPlants" id="LPERR12G07520.1">
    <property type="protein sequence ID" value="LPERR12G07520.1"/>
    <property type="gene ID" value="LPERR12G07520"/>
</dbReference>
<reference evidence="1 2" key="1">
    <citation type="submission" date="2012-08" db="EMBL/GenBank/DDBJ databases">
        <title>Oryza genome evolution.</title>
        <authorList>
            <person name="Wing R.A."/>
        </authorList>
    </citation>
    <scope>NUCLEOTIDE SEQUENCE</scope>
</reference>
<dbReference type="HOGENOM" id="CLU_187924_0_0_1"/>